<sequence>MFVDARVARGRARFDLNRSPRMFSEERRGEVSAIITTCLDNFTGTRNRRNLLRLLERQVAPKLARLGIDPYVGVLGQIEGLFVNFSTMSAEHGLREFQLQVTVPELVLRSFACSVIKPHAVARCMQRNGVMSVDEIGHETSVAFVLARVMRPLALAEKWQQVGVPGLNGLFVGVMTDSDDICMNTYLKPASNDRASRWSSFAELFATMPNWSAEQIRQGSDLLQWTVNHIVALRKTASFVERFPFLLEPYHSTDDPLDATWNAARASARTESRS</sequence>
<evidence type="ECO:0000313" key="2">
    <source>
        <dbReference type="Proteomes" id="UP000199548"/>
    </source>
</evidence>
<organism evidence="1 2">
    <name type="scientific">Paraburkholderia megapolitana</name>
    <dbReference type="NCBI Taxonomy" id="420953"/>
    <lineage>
        <taxon>Bacteria</taxon>
        <taxon>Pseudomonadati</taxon>
        <taxon>Pseudomonadota</taxon>
        <taxon>Betaproteobacteria</taxon>
        <taxon>Burkholderiales</taxon>
        <taxon>Burkholderiaceae</taxon>
        <taxon>Paraburkholderia</taxon>
    </lineage>
</organism>
<dbReference type="AlphaFoldDB" id="A0A1I3DF81"/>
<evidence type="ECO:0000313" key="1">
    <source>
        <dbReference type="EMBL" id="SFH85394.1"/>
    </source>
</evidence>
<dbReference type="Proteomes" id="UP000199548">
    <property type="component" value="Unassembled WGS sequence"/>
</dbReference>
<accession>A0A1I3DF81</accession>
<gene>
    <name evidence="1" type="ORF">SAMN05192543_101276</name>
</gene>
<protein>
    <submittedName>
        <fullName evidence="1">Uncharacterized protein</fullName>
    </submittedName>
</protein>
<dbReference type="RefSeq" id="WP_091006571.1">
    <property type="nucleotide sequence ID" value="NZ_CP041743.1"/>
</dbReference>
<reference evidence="1 2" key="1">
    <citation type="submission" date="2016-10" db="EMBL/GenBank/DDBJ databases">
        <authorList>
            <person name="de Groot N.N."/>
        </authorList>
    </citation>
    <scope>NUCLEOTIDE SEQUENCE [LARGE SCALE GENOMIC DNA]</scope>
    <source>
        <strain evidence="1 2">LMG 23650</strain>
    </source>
</reference>
<keyword evidence="2" id="KW-1185">Reference proteome</keyword>
<name>A0A1I3DF81_9BURK</name>
<dbReference type="OrthoDB" id="8990313at2"/>
<proteinExistence type="predicted"/>
<dbReference type="EMBL" id="FOQU01000001">
    <property type="protein sequence ID" value="SFH85394.1"/>
    <property type="molecule type" value="Genomic_DNA"/>
</dbReference>